<dbReference type="CDD" id="cd00364">
    <property type="entry name" value="Ribosomal_uS17"/>
    <property type="match status" value="1"/>
</dbReference>
<dbReference type="PANTHER" id="PTHR10744">
    <property type="entry name" value="40S RIBOSOMAL PROTEIN S11 FAMILY MEMBER"/>
    <property type="match status" value="1"/>
</dbReference>
<dbReference type="Gene3D" id="2.40.50.140">
    <property type="entry name" value="Nucleic acid-binding proteins"/>
    <property type="match status" value="1"/>
</dbReference>
<keyword evidence="5 6" id="KW-0687">Ribonucleoprotein</keyword>
<evidence type="ECO:0000256" key="5">
    <source>
        <dbReference type="ARBA" id="ARBA00023274"/>
    </source>
</evidence>
<dbReference type="GO" id="GO:0022627">
    <property type="term" value="C:cytosolic small ribosomal subunit"/>
    <property type="evidence" value="ECO:0007669"/>
    <property type="project" value="UniProtKB-UniRule"/>
</dbReference>
<keyword evidence="4 6" id="KW-0689">Ribosomal protein</keyword>
<comment type="subunit">
    <text evidence="6">Part of the 30S ribosomal subunit.</text>
</comment>
<dbReference type="InterPro" id="IPR000266">
    <property type="entry name" value="Ribosomal_uS17"/>
</dbReference>
<sequence>MNDSVKTSLKRTLVGRVVSNKMDKTVTVLIEHRVKHPIYGKYVVRSKKYHAHDEANTCNEGDLVEIQETRPVSKTKAWTVSRLVEAARVI</sequence>
<evidence type="ECO:0000313" key="8">
    <source>
        <dbReference type="EMBL" id="KEA57178.1"/>
    </source>
</evidence>
<protein>
    <recommendedName>
        <fullName evidence="6">Small ribosomal subunit protein uS17</fullName>
    </recommendedName>
</protein>
<dbReference type="NCBIfam" id="TIGR03635">
    <property type="entry name" value="uS17_bact"/>
    <property type="match status" value="1"/>
</dbReference>
<dbReference type="PATRIC" id="fig|95486.62.peg.1134"/>
<dbReference type="GO" id="GO:0006412">
    <property type="term" value="P:translation"/>
    <property type="evidence" value="ECO:0007669"/>
    <property type="project" value="UniProtKB-UniRule"/>
</dbReference>
<comment type="function">
    <text evidence="6">One of the primary rRNA binding proteins, it binds specifically to the 5'-end of 16S ribosomal RNA.</text>
</comment>
<gene>
    <name evidence="6" type="primary">rpsQ</name>
    <name evidence="8" type="ORF">DT99_23920</name>
</gene>
<name>A0A071M8U7_9BURK</name>
<evidence type="ECO:0000256" key="4">
    <source>
        <dbReference type="ARBA" id="ARBA00022980"/>
    </source>
</evidence>
<dbReference type="PRINTS" id="PR00973">
    <property type="entry name" value="RIBOSOMALS17"/>
</dbReference>
<dbReference type="GO" id="GO:0003735">
    <property type="term" value="F:structural constituent of ribosome"/>
    <property type="evidence" value="ECO:0007669"/>
    <property type="project" value="UniProtKB-UniRule"/>
</dbReference>
<keyword evidence="3 6" id="KW-0694">RNA-binding</keyword>
<accession>A0A071M8U7</accession>
<evidence type="ECO:0000256" key="6">
    <source>
        <dbReference type="HAMAP-Rule" id="MF_01345"/>
    </source>
</evidence>
<reference evidence="8" key="1">
    <citation type="submission" date="2014-04" db="EMBL/GenBank/DDBJ databases">
        <title>In planta biocontrol of soil-borne Fusarium wilt of banana through a plant endophytic bacterium, Burkholderia cenocepacia 869T2.</title>
        <authorList>
            <person name="Ho Y.-N."/>
            <person name="Chiang H.-M."/>
            <person name="Chao C.-P."/>
            <person name="Su C.-C."/>
            <person name="Hsu H.-F."/>
            <person name="Guo C.-T."/>
            <person name="Hsieh J.-L."/>
            <person name="Huang C.-C."/>
        </authorList>
    </citation>
    <scope>NUCLEOTIDE SEQUENCE [LARGE SCALE GENOMIC DNA]</scope>
    <source>
        <strain evidence="8">869T2</strain>
    </source>
</reference>
<dbReference type="HAMAP" id="MF_01345_B">
    <property type="entry name" value="Ribosomal_uS17_B"/>
    <property type="match status" value="1"/>
</dbReference>
<dbReference type="PANTHER" id="PTHR10744:SF1">
    <property type="entry name" value="SMALL RIBOSOMAL SUBUNIT PROTEIN US17M"/>
    <property type="match status" value="1"/>
</dbReference>
<dbReference type="EMBL" id="JJOA01000021">
    <property type="protein sequence ID" value="KEA57178.1"/>
    <property type="molecule type" value="Genomic_DNA"/>
</dbReference>
<comment type="similarity">
    <text evidence="1 6 7">Belongs to the universal ribosomal protein uS17 family.</text>
</comment>
<dbReference type="InterPro" id="IPR019979">
    <property type="entry name" value="Ribosomal_uS17_CS"/>
</dbReference>
<keyword evidence="2 6" id="KW-0699">rRNA-binding</keyword>
<dbReference type="SUPFAM" id="SSF50249">
    <property type="entry name" value="Nucleic acid-binding proteins"/>
    <property type="match status" value="1"/>
</dbReference>
<dbReference type="OrthoDB" id="9811714at2"/>
<proteinExistence type="inferred from homology"/>
<evidence type="ECO:0000256" key="3">
    <source>
        <dbReference type="ARBA" id="ARBA00022884"/>
    </source>
</evidence>
<evidence type="ECO:0000256" key="1">
    <source>
        <dbReference type="ARBA" id="ARBA00010254"/>
    </source>
</evidence>
<dbReference type="KEGG" id="bcew:DM40_1076"/>
<dbReference type="NCBIfam" id="NF004123">
    <property type="entry name" value="PRK05610.1"/>
    <property type="match status" value="1"/>
</dbReference>
<evidence type="ECO:0000256" key="7">
    <source>
        <dbReference type="RuleBase" id="RU003872"/>
    </source>
</evidence>
<evidence type="ECO:0000256" key="2">
    <source>
        <dbReference type="ARBA" id="ARBA00022730"/>
    </source>
</evidence>
<dbReference type="SMR" id="A0A071M8U7"/>
<dbReference type="Pfam" id="PF00366">
    <property type="entry name" value="Ribosomal_S17"/>
    <property type="match status" value="1"/>
</dbReference>
<dbReference type="AlphaFoldDB" id="A0A071M8U7"/>
<organism evidence="8">
    <name type="scientific">Burkholderia cenocepacia</name>
    <dbReference type="NCBI Taxonomy" id="95486"/>
    <lineage>
        <taxon>Bacteria</taxon>
        <taxon>Pseudomonadati</taxon>
        <taxon>Pseudomonadota</taxon>
        <taxon>Betaproteobacteria</taxon>
        <taxon>Burkholderiales</taxon>
        <taxon>Burkholderiaceae</taxon>
        <taxon>Burkholderia</taxon>
        <taxon>Burkholderia cepacia complex</taxon>
    </lineage>
</organism>
<dbReference type="GO" id="GO:0019843">
    <property type="term" value="F:rRNA binding"/>
    <property type="evidence" value="ECO:0007669"/>
    <property type="project" value="UniProtKB-UniRule"/>
</dbReference>
<comment type="caution">
    <text evidence="8">The sequence shown here is derived from an EMBL/GenBank/DDBJ whole genome shotgun (WGS) entry which is preliminary data.</text>
</comment>
<dbReference type="InterPro" id="IPR012340">
    <property type="entry name" value="NA-bd_OB-fold"/>
</dbReference>
<dbReference type="InterPro" id="IPR019984">
    <property type="entry name" value="Ribosomal_uS17_bact/chlr"/>
</dbReference>
<dbReference type="PROSITE" id="PS00056">
    <property type="entry name" value="RIBOSOMAL_S17"/>
    <property type="match status" value="1"/>
</dbReference>